<evidence type="ECO:0008006" key="2">
    <source>
        <dbReference type="Google" id="ProtNLM"/>
    </source>
</evidence>
<name>A0A1J5TEK3_9ZZZZ</name>
<accession>A0A1J5TEK3</accession>
<comment type="caution">
    <text evidence="1">The sequence shown here is derived from an EMBL/GenBank/DDBJ whole genome shotgun (WGS) entry which is preliminary data.</text>
</comment>
<organism evidence="1">
    <name type="scientific">mine drainage metagenome</name>
    <dbReference type="NCBI Taxonomy" id="410659"/>
    <lineage>
        <taxon>unclassified sequences</taxon>
        <taxon>metagenomes</taxon>
        <taxon>ecological metagenomes</taxon>
    </lineage>
</organism>
<evidence type="ECO:0000313" key="1">
    <source>
        <dbReference type="EMBL" id="OIR14600.1"/>
    </source>
</evidence>
<dbReference type="Gene3D" id="2.50.20.10">
    <property type="entry name" value="Lipoprotein localisation LolA/LolB/LppX"/>
    <property type="match status" value="1"/>
</dbReference>
<proteinExistence type="predicted"/>
<sequence length="282" mass="31747">MNARYLLASLICMLLSATPAFAAGKGKAESGETLVVQQIVQKNVAARGGLKAWHKVKTMRMTGKIDAGKLRSKPPVPLYAMSKVRFDPRKTKLEPEARVVQLPFVMDLKRPGKMRFEMEFRGDTAIQAYDGASGWKLRPFLGRRDIEPFSQDEMKQASQQQELDGFLIDYATKGTRVESEGIEKVEGHDAYKLKLTLKDGQERHVWVDAASFLEVKIDGTRRMDGKPRQVATWFRDYRSVNGLMLPFTIETSVDGVNGSEGIHVEQVEINPKLADSRFTRPD</sequence>
<reference evidence="1" key="1">
    <citation type="submission" date="2016-10" db="EMBL/GenBank/DDBJ databases">
        <title>Sequence of Gallionella enrichment culture.</title>
        <authorList>
            <person name="Poehlein A."/>
            <person name="Muehling M."/>
            <person name="Daniel R."/>
        </authorList>
    </citation>
    <scope>NUCLEOTIDE SEQUENCE</scope>
</reference>
<protein>
    <recommendedName>
        <fullName evidence="2">Outer membrane lipoprotein-sorting protein</fullName>
    </recommendedName>
</protein>
<dbReference type="AlphaFoldDB" id="A0A1J5TEK3"/>
<gene>
    <name evidence="1" type="ORF">GALL_44040</name>
</gene>
<dbReference type="EMBL" id="MLJW01000011">
    <property type="protein sequence ID" value="OIR14600.1"/>
    <property type="molecule type" value="Genomic_DNA"/>
</dbReference>